<dbReference type="Gene3D" id="3.40.140.10">
    <property type="entry name" value="Cytidine Deaminase, domain 2"/>
    <property type="match status" value="1"/>
</dbReference>
<keyword evidence="6" id="KW-0645">Protease</keyword>
<keyword evidence="7" id="KW-0479">Metal-binding</keyword>
<dbReference type="EMBL" id="CP001574">
    <property type="protein sequence ID" value="ACO68461.1"/>
    <property type="molecule type" value="Genomic_DNA"/>
</dbReference>
<dbReference type="GO" id="GO:0005737">
    <property type="term" value="C:cytoplasm"/>
    <property type="evidence" value="ECO:0007669"/>
    <property type="project" value="UniProtKB-SubCell"/>
</dbReference>
<keyword evidence="8" id="KW-0736">Signalosome</keyword>
<dbReference type="PANTHER" id="PTHR10410">
    <property type="entry name" value="EUKARYOTIC TRANSLATION INITIATION FACTOR 3 -RELATED"/>
    <property type="match status" value="1"/>
</dbReference>
<dbReference type="CDD" id="cd08069">
    <property type="entry name" value="MPN_RPN11_CSN5"/>
    <property type="match status" value="1"/>
</dbReference>
<keyword evidence="15" id="KW-1185">Reference proteome</keyword>
<evidence type="ECO:0000256" key="4">
    <source>
        <dbReference type="ARBA" id="ARBA00014880"/>
    </source>
</evidence>
<evidence type="ECO:0000313" key="14">
    <source>
        <dbReference type="EMBL" id="ACO68461.1"/>
    </source>
</evidence>
<dbReference type="AlphaFoldDB" id="C1FDW2"/>
<feature type="domain" description="MPN" evidence="13">
    <location>
        <begin position="39"/>
        <end position="176"/>
    </location>
</feature>
<comment type="similarity">
    <text evidence="3">Belongs to the peptidase M67A family. CSN5 subfamily.</text>
</comment>
<dbReference type="KEGG" id="mis:MICPUN_93022"/>
<evidence type="ECO:0000256" key="2">
    <source>
        <dbReference type="ARBA" id="ARBA00004496"/>
    </source>
</evidence>
<dbReference type="GeneID" id="8250517"/>
<evidence type="ECO:0000256" key="9">
    <source>
        <dbReference type="ARBA" id="ARBA00022801"/>
    </source>
</evidence>
<evidence type="ECO:0000256" key="8">
    <source>
        <dbReference type="ARBA" id="ARBA00022790"/>
    </source>
</evidence>
<sequence length="322" mass="36125">MVRGLSSEDAAIHRYDDTQQIAIQQQKLWLRNPHFFKQVRVSALALFKMTLHCRSGSSLEVMGMLQGKTIGDAFIVLDTFPLPVEGTETRVNAQAEAYEYMVEFVQTSRLAGRREYVIGWYHSHPGYGCWMSGIDCSTQMLNQQYTEPFLAIVIDPVRTCATGTVEIGSFRTYPPGYNPPISAQPKYQTIPKSKIEDYGVHSSRYYSLSVHFFQTNILSIMLDALCNRYWSGTIASSPLLSNKPFITGQLLDLKIKMDSADLLIPGKAWDFVTGIGRTRGWKTSVKTKARVKCDGARVAVEHAKDAALSIIKSTVFLCTLNR</sequence>
<keyword evidence="9" id="KW-0378">Hydrolase</keyword>
<evidence type="ECO:0000313" key="15">
    <source>
        <dbReference type="Proteomes" id="UP000002009"/>
    </source>
</evidence>
<accession>C1FDW2</accession>
<dbReference type="PROSITE" id="PS50249">
    <property type="entry name" value="MPN"/>
    <property type="match status" value="1"/>
</dbReference>
<evidence type="ECO:0000256" key="3">
    <source>
        <dbReference type="ARBA" id="ARBA00006008"/>
    </source>
</evidence>
<dbReference type="FunFam" id="3.40.140.10:FF:000203">
    <property type="entry name" value="COP9 signalosome complex subunit 5"/>
    <property type="match status" value="1"/>
</dbReference>
<keyword evidence="10" id="KW-0862">Zinc</keyword>
<dbReference type="FunCoup" id="C1FDW2">
    <property type="interactions" value="2120"/>
</dbReference>
<dbReference type="OMA" id="INISMQM"/>
<dbReference type="InterPro" id="IPR050242">
    <property type="entry name" value="JAMM_MPN+_peptidase_M67A"/>
</dbReference>
<dbReference type="InParanoid" id="C1FDW2"/>
<protein>
    <recommendedName>
        <fullName evidence="4">COP9 signalosome complex subunit 5</fullName>
    </recommendedName>
</protein>
<dbReference type="MEROPS" id="M67.A01"/>
<keyword evidence="12" id="KW-0539">Nucleus</keyword>
<comment type="subcellular location">
    <subcellularLocation>
        <location evidence="2">Cytoplasm</location>
    </subcellularLocation>
    <subcellularLocation>
        <location evidence="1">Nucleus</location>
    </subcellularLocation>
</comment>
<organism evidence="14 15">
    <name type="scientific">Micromonas commoda (strain RCC299 / NOUM17 / CCMP2709)</name>
    <name type="common">Picoplanktonic green alga</name>
    <dbReference type="NCBI Taxonomy" id="296587"/>
    <lineage>
        <taxon>Eukaryota</taxon>
        <taxon>Viridiplantae</taxon>
        <taxon>Chlorophyta</taxon>
        <taxon>Mamiellophyceae</taxon>
        <taxon>Mamiellales</taxon>
        <taxon>Mamiellaceae</taxon>
        <taxon>Micromonas</taxon>
    </lineage>
</organism>
<dbReference type="OrthoDB" id="10266268at2759"/>
<evidence type="ECO:0000256" key="1">
    <source>
        <dbReference type="ARBA" id="ARBA00004123"/>
    </source>
</evidence>
<evidence type="ECO:0000256" key="6">
    <source>
        <dbReference type="ARBA" id="ARBA00022670"/>
    </source>
</evidence>
<evidence type="ECO:0000256" key="11">
    <source>
        <dbReference type="ARBA" id="ARBA00023049"/>
    </source>
</evidence>
<reference evidence="14 15" key="1">
    <citation type="journal article" date="2009" name="Science">
        <title>Green evolution and dynamic adaptations revealed by genomes of the marine picoeukaryotes Micromonas.</title>
        <authorList>
            <person name="Worden A.Z."/>
            <person name="Lee J.H."/>
            <person name="Mock T."/>
            <person name="Rouze P."/>
            <person name="Simmons M.P."/>
            <person name="Aerts A.L."/>
            <person name="Allen A.E."/>
            <person name="Cuvelier M.L."/>
            <person name="Derelle E."/>
            <person name="Everett M.V."/>
            <person name="Foulon E."/>
            <person name="Grimwood J."/>
            <person name="Gundlach H."/>
            <person name="Henrissat B."/>
            <person name="Napoli C."/>
            <person name="McDonald S.M."/>
            <person name="Parker M.S."/>
            <person name="Rombauts S."/>
            <person name="Salamov A."/>
            <person name="Von Dassow P."/>
            <person name="Badger J.H."/>
            <person name="Coutinho P.M."/>
            <person name="Demir E."/>
            <person name="Dubchak I."/>
            <person name="Gentemann C."/>
            <person name="Eikrem W."/>
            <person name="Gready J.E."/>
            <person name="John U."/>
            <person name="Lanier W."/>
            <person name="Lindquist E.A."/>
            <person name="Lucas S."/>
            <person name="Mayer K.F."/>
            <person name="Moreau H."/>
            <person name="Not F."/>
            <person name="Otillar R."/>
            <person name="Panaud O."/>
            <person name="Pangilinan J."/>
            <person name="Paulsen I."/>
            <person name="Piegu B."/>
            <person name="Poliakov A."/>
            <person name="Robbens S."/>
            <person name="Schmutz J."/>
            <person name="Toulza E."/>
            <person name="Wyss T."/>
            <person name="Zelensky A."/>
            <person name="Zhou K."/>
            <person name="Armbrust E.V."/>
            <person name="Bhattacharya D."/>
            <person name="Goodenough U.W."/>
            <person name="Van de Peer Y."/>
            <person name="Grigoriev I.V."/>
        </authorList>
    </citation>
    <scope>NUCLEOTIDE SEQUENCE [LARGE SCALE GENOMIC DNA]</scope>
    <source>
        <strain evidence="15">RCC299 / NOUM17</strain>
    </source>
</reference>
<evidence type="ECO:0000256" key="7">
    <source>
        <dbReference type="ARBA" id="ARBA00022723"/>
    </source>
</evidence>
<name>C1FDW2_MICCC</name>
<dbReference type="RefSeq" id="XP_002507203.1">
    <property type="nucleotide sequence ID" value="XM_002507157.1"/>
</dbReference>
<evidence type="ECO:0000256" key="5">
    <source>
        <dbReference type="ARBA" id="ARBA00022490"/>
    </source>
</evidence>
<keyword evidence="11" id="KW-0482">Metalloprotease</keyword>
<dbReference type="InterPro" id="IPR037518">
    <property type="entry name" value="MPN"/>
</dbReference>
<proteinExistence type="inferred from homology"/>
<dbReference type="GO" id="GO:0008237">
    <property type="term" value="F:metallopeptidase activity"/>
    <property type="evidence" value="ECO:0007669"/>
    <property type="project" value="UniProtKB-KW"/>
</dbReference>
<dbReference type="Pfam" id="PF01398">
    <property type="entry name" value="JAB"/>
    <property type="match status" value="1"/>
</dbReference>
<dbReference type="STRING" id="296587.C1FDW2"/>
<dbReference type="Proteomes" id="UP000002009">
    <property type="component" value="Chromosome 1"/>
</dbReference>
<dbReference type="InterPro" id="IPR000555">
    <property type="entry name" value="JAMM/MPN+_dom"/>
</dbReference>
<keyword evidence="5" id="KW-0963">Cytoplasm</keyword>
<evidence type="ECO:0000259" key="13">
    <source>
        <dbReference type="PROSITE" id="PS50249"/>
    </source>
</evidence>
<evidence type="ECO:0000256" key="10">
    <source>
        <dbReference type="ARBA" id="ARBA00022833"/>
    </source>
</evidence>
<dbReference type="GO" id="GO:0006508">
    <property type="term" value="P:proteolysis"/>
    <property type="evidence" value="ECO:0007669"/>
    <property type="project" value="UniProtKB-KW"/>
</dbReference>
<dbReference type="SUPFAM" id="SSF102712">
    <property type="entry name" value="JAB1/MPN domain"/>
    <property type="match status" value="1"/>
</dbReference>
<dbReference type="SMART" id="SM00232">
    <property type="entry name" value="JAB_MPN"/>
    <property type="match status" value="1"/>
</dbReference>
<evidence type="ECO:0000256" key="12">
    <source>
        <dbReference type="ARBA" id="ARBA00023242"/>
    </source>
</evidence>
<dbReference type="GO" id="GO:0046872">
    <property type="term" value="F:metal ion binding"/>
    <property type="evidence" value="ECO:0007669"/>
    <property type="project" value="UniProtKB-KW"/>
</dbReference>
<dbReference type="GO" id="GO:0008180">
    <property type="term" value="C:COP9 signalosome"/>
    <property type="evidence" value="ECO:0007669"/>
    <property type="project" value="UniProtKB-KW"/>
</dbReference>
<gene>
    <name evidence="14" type="ORF">MICPUN_93022</name>
</gene>
<dbReference type="eggNOG" id="KOG1554">
    <property type="taxonomic scope" value="Eukaryota"/>
</dbReference>